<evidence type="ECO:0000256" key="1">
    <source>
        <dbReference type="SAM" id="Phobius"/>
    </source>
</evidence>
<evidence type="ECO:0000313" key="3">
    <source>
        <dbReference type="EMBL" id="RFC69565.1"/>
    </source>
</evidence>
<keyword evidence="1" id="KW-1133">Transmembrane helix</keyword>
<dbReference type="EMBL" id="QURN01000001">
    <property type="protein sequence ID" value="RFC69565.1"/>
    <property type="molecule type" value="Genomic_DNA"/>
</dbReference>
<evidence type="ECO:0000313" key="4">
    <source>
        <dbReference type="Proteomes" id="UP000262379"/>
    </source>
</evidence>
<protein>
    <submittedName>
        <fullName evidence="3">Pilus assembly protein</fullName>
    </submittedName>
</protein>
<dbReference type="AlphaFoldDB" id="A0A371XK16"/>
<dbReference type="Pfam" id="PF07811">
    <property type="entry name" value="TadE"/>
    <property type="match status" value="1"/>
</dbReference>
<organism evidence="3 4">
    <name type="scientific">Mesorhizobium denitrificans</name>
    <dbReference type="NCBI Taxonomy" id="2294114"/>
    <lineage>
        <taxon>Bacteria</taxon>
        <taxon>Pseudomonadati</taxon>
        <taxon>Pseudomonadota</taxon>
        <taxon>Alphaproteobacteria</taxon>
        <taxon>Hyphomicrobiales</taxon>
        <taxon>Phyllobacteriaceae</taxon>
        <taxon>Mesorhizobium</taxon>
    </lineage>
</organism>
<feature type="transmembrane region" description="Helical" evidence="1">
    <location>
        <begin position="31"/>
        <end position="50"/>
    </location>
</feature>
<keyword evidence="4" id="KW-1185">Reference proteome</keyword>
<reference evidence="4" key="1">
    <citation type="submission" date="2018-08" db="EMBL/GenBank/DDBJ databases">
        <authorList>
            <person name="Im W.T."/>
        </authorList>
    </citation>
    <scope>NUCLEOTIDE SEQUENCE [LARGE SCALE GENOMIC DNA]</scope>
    <source>
        <strain evidence="4">LA-28</strain>
    </source>
</reference>
<accession>A0A371XK16</accession>
<sequence>MMTKTGSGARARGAKRCFLLRRYARNSDGTTAVEFGLLAVPFLMALFAILESGVSMAVQQLLVNATDSVARQVRTGEIKATTQTQLKQLICNRIQSLVPAGCPGLRVDLRTYATFQAAANQVVTVLPNDVALEMNGGGAAPLKAQIGGAGAKQTLRTFYFWPLMTNLLSESMGTAGSGRILLGATQTWQNEVY</sequence>
<dbReference type="RefSeq" id="WP_116622186.1">
    <property type="nucleotide sequence ID" value="NZ_QURN01000001.1"/>
</dbReference>
<keyword evidence="1" id="KW-0472">Membrane</keyword>
<evidence type="ECO:0000259" key="2">
    <source>
        <dbReference type="Pfam" id="PF07811"/>
    </source>
</evidence>
<dbReference type="Proteomes" id="UP000262379">
    <property type="component" value="Unassembled WGS sequence"/>
</dbReference>
<proteinExistence type="predicted"/>
<name>A0A371XK16_9HYPH</name>
<dbReference type="InterPro" id="IPR012495">
    <property type="entry name" value="TadE-like_dom"/>
</dbReference>
<gene>
    <name evidence="3" type="ORF">DY251_02235</name>
</gene>
<feature type="domain" description="TadE-like" evidence="2">
    <location>
        <begin position="29"/>
        <end position="71"/>
    </location>
</feature>
<comment type="caution">
    <text evidence="3">The sequence shown here is derived from an EMBL/GenBank/DDBJ whole genome shotgun (WGS) entry which is preliminary data.</text>
</comment>
<keyword evidence="1" id="KW-0812">Transmembrane</keyword>